<dbReference type="InterPro" id="IPR038986">
    <property type="entry name" value="Clr2"/>
</dbReference>
<evidence type="ECO:0000313" key="4">
    <source>
        <dbReference type="Proteomes" id="UP000800093"/>
    </source>
</evidence>
<dbReference type="Proteomes" id="UP000800093">
    <property type="component" value="Unassembled WGS sequence"/>
</dbReference>
<gene>
    <name evidence="3" type="ORF">CC78DRAFT_421564</name>
</gene>
<organism evidence="3 4">
    <name type="scientific">Lojkania enalia</name>
    <dbReference type="NCBI Taxonomy" id="147567"/>
    <lineage>
        <taxon>Eukaryota</taxon>
        <taxon>Fungi</taxon>
        <taxon>Dikarya</taxon>
        <taxon>Ascomycota</taxon>
        <taxon>Pezizomycotina</taxon>
        <taxon>Dothideomycetes</taxon>
        <taxon>Pleosporomycetidae</taxon>
        <taxon>Pleosporales</taxon>
        <taxon>Pleosporales incertae sedis</taxon>
        <taxon>Lojkania</taxon>
    </lineage>
</organism>
<accession>A0A9P4JZ02</accession>
<evidence type="ECO:0000259" key="2">
    <source>
        <dbReference type="Pfam" id="PF16761"/>
    </source>
</evidence>
<reference evidence="4" key="1">
    <citation type="journal article" date="2020" name="Stud. Mycol.">
        <title>101 Dothideomycetes genomes: A test case for predicting lifestyles and emergence of pathogens.</title>
        <authorList>
            <person name="Haridas S."/>
            <person name="Albert R."/>
            <person name="Binder M."/>
            <person name="Bloem J."/>
            <person name="LaButti K."/>
            <person name="Salamov A."/>
            <person name="Andreopoulos B."/>
            <person name="Baker S."/>
            <person name="Barry K."/>
            <person name="Bills G."/>
            <person name="Bluhm B."/>
            <person name="Cannon C."/>
            <person name="Castanera R."/>
            <person name="Culley D."/>
            <person name="Daum C."/>
            <person name="Ezra D."/>
            <person name="Gonzalez J."/>
            <person name="Henrissat B."/>
            <person name="Kuo A."/>
            <person name="Liang C."/>
            <person name="Lipzen A."/>
            <person name="Lutzoni F."/>
            <person name="Magnuson J."/>
            <person name="Mondo S."/>
            <person name="Nolan M."/>
            <person name="Ohm R."/>
            <person name="Pangilinan J."/>
            <person name="Park H.-J."/>
            <person name="Ramirez L."/>
            <person name="Alfaro M."/>
            <person name="Sun H."/>
            <person name="Tritt A."/>
            <person name="Yoshinaga Y."/>
            <person name="Zwiers L.-H."/>
            <person name="Turgeon B."/>
            <person name="Goodwin S."/>
            <person name="Spatafora J."/>
            <person name="Crous P."/>
            <person name="Grigoriev I."/>
        </authorList>
    </citation>
    <scope>NUCLEOTIDE SEQUENCE [LARGE SCALE GENOMIC DNA]</scope>
    <source>
        <strain evidence="4">CBS 304.66</strain>
    </source>
</reference>
<dbReference type="GO" id="GO:0031934">
    <property type="term" value="C:mating-type region heterochromatin"/>
    <property type="evidence" value="ECO:0007669"/>
    <property type="project" value="TreeGrafter"/>
</dbReference>
<dbReference type="EMBL" id="ML986764">
    <property type="protein sequence ID" value="KAF2258440.1"/>
    <property type="molecule type" value="Genomic_DNA"/>
</dbReference>
<feature type="domain" description="Cryptic loci regulator 2 N-terminal" evidence="2">
    <location>
        <begin position="54"/>
        <end position="117"/>
    </location>
</feature>
<proteinExistence type="predicted"/>
<feature type="non-terminal residue" evidence="3">
    <location>
        <position position="582"/>
    </location>
</feature>
<dbReference type="Pfam" id="PF16761">
    <property type="entry name" value="Clr2_transil"/>
    <property type="match status" value="1"/>
</dbReference>
<dbReference type="GO" id="GO:0030466">
    <property type="term" value="P:silent mating-type cassette heterochromatin formation"/>
    <property type="evidence" value="ECO:0007669"/>
    <property type="project" value="TreeGrafter"/>
</dbReference>
<comment type="caution">
    <text evidence="3">The sequence shown here is derived from an EMBL/GenBank/DDBJ whole genome shotgun (WGS) entry which is preliminary data.</text>
</comment>
<dbReference type="OrthoDB" id="438224at2759"/>
<dbReference type="InterPro" id="IPR018839">
    <property type="entry name" value="Tscrpt-silencing_Clr2_C"/>
</dbReference>
<sequence>GTVIVPLRTGSDGDVTKTPKTRDYYQVYPPTFYLEKLGMQWMKDRGEAVPGINYVLNALPAGYVLYKRVRPSNTKQVDKYLYGHPSGKYFDSPNRFYPHFKHLMSTGGGIGCPCTVCNAIGGQILPLKQKTTAPLKAGPLLQHQHQRGQPKVVMSGMDASRVDEEGNPDVYRNLVDKLRRTGVLDEDIEEPLSIDWVAEKKILPQRLREIEHSPQWHPRVGDIVLYVKLLPPSTEVCRCKQGDFKIWDSNTKTFLGHPAWEAGLIGQVPSEETDIDDLVMERDKAMSVSYSGIRIEPLPDPNSSDKSLSKRYTYLPIHHTRPFVFWKDILTNVPKERWHPTIKHALTAMATFSLWSKFRFKGQWPDAWIFSRGIYIGSEMLSVGDTIRLVPKADALTVMDVLIIKSIRLKLSNLDLASDNDYDEGRPYNSSICIFGSAYTLDQSRADGEMVLDGDPELPEAMKDYSRAWYPLHPPEKEMLIHLDRVLGRLYEYDAMSLWFPSLSPDKTILPPDLSHGLEGLMGARKFARKTDNRIVSAFGSNWYWGESRAQALDLQTINGLEVGKYDLNRDPKQWRQKLKAV</sequence>
<protein>
    <recommendedName>
        <fullName evidence="5">Cryptic loci regulator 2 N-terminal domain-containing protein</fullName>
    </recommendedName>
</protein>
<dbReference type="PANTHER" id="PTHR38046">
    <property type="entry name" value="CRYPTIC LOCI REGULATOR 2"/>
    <property type="match status" value="1"/>
</dbReference>
<dbReference type="InterPro" id="IPR031915">
    <property type="entry name" value="Clr2_N"/>
</dbReference>
<evidence type="ECO:0008006" key="5">
    <source>
        <dbReference type="Google" id="ProtNLM"/>
    </source>
</evidence>
<keyword evidence="4" id="KW-1185">Reference proteome</keyword>
<evidence type="ECO:0000313" key="3">
    <source>
        <dbReference type="EMBL" id="KAF2258440.1"/>
    </source>
</evidence>
<dbReference type="Pfam" id="PF10383">
    <property type="entry name" value="Clr2"/>
    <property type="match status" value="1"/>
</dbReference>
<dbReference type="GO" id="GO:0033553">
    <property type="term" value="C:rDNA heterochromatin"/>
    <property type="evidence" value="ECO:0007669"/>
    <property type="project" value="TreeGrafter"/>
</dbReference>
<dbReference type="GO" id="GO:0070824">
    <property type="term" value="C:SHREC complex"/>
    <property type="evidence" value="ECO:0007669"/>
    <property type="project" value="InterPro"/>
</dbReference>
<name>A0A9P4JZ02_9PLEO</name>
<dbReference type="PANTHER" id="PTHR38046:SF1">
    <property type="entry name" value="CRYPTIC LOCI REGULATOR 2"/>
    <property type="match status" value="1"/>
</dbReference>
<feature type="non-terminal residue" evidence="3">
    <location>
        <position position="1"/>
    </location>
</feature>
<feature type="domain" description="Cryptic loci regulator 2 C-terminal" evidence="1">
    <location>
        <begin position="370"/>
        <end position="492"/>
    </location>
</feature>
<dbReference type="AlphaFoldDB" id="A0A9P4JZ02"/>
<evidence type="ECO:0000259" key="1">
    <source>
        <dbReference type="Pfam" id="PF10383"/>
    </source>
</evidence>